<keyword evidence="7 8" id="KW-0472">Membrane</keyword>
<feature type="transmembrane region" description="Helical" evidence="8">
    <location>
        <begin position="9"/>
        <end position="27"/>
    </location>
</feature>
<feature type="transmembrane region" description="Helical" evidence="8">
    <location>
        <begin position="468"/>
        <end position="489"/>
    </location>
</feature>
<feature type="transmembrane region" description="Helical" evidence="8">
    <location>
        <begin position="87"/>
        <end position="107"/>
    </location>
</feature>
<dbReference type="PANTHER" id="PTHR30047:SF7">
    <property type="entry name" value="HIGH-AFFINITY CHOLINE TRANSPORT PROTEIN"/>
    <property type="match status" value="1"/>
</dbReference>
<dbReference type="RefSeq" id="WP_097041624.1">
    <property type="nucleotide sequence ID" value="NZ_OBQF01000005.1"/>
</dbReference>
<organism evidence="9 10">
    <name type="scientific">Salinicoccus kekensis</name>
    <dbReference type="NCBI Taxonomy" id="714307"/>
    <lineage>
        <taxon>Bacteria</taxon>
        <taxon>Bacillati</taxon>
        <taxon>Bacillota</taxon>
        <taxon>Bacilli</taxon>
        <taxon>Bacillales</taxon>
        <taxon>Staphylococcaceae</taxon>
        <taxon>Salinicoccus</taxon>
    </lineage>
</organism>
<accession>A0A285URX9</accession>
<feature type="transmembrane region" description="Helical" evidence="8">
    <location>
        <begin position="227"/>
        <end position="247"/>
    </location>
</feature>
<dbReference type="PANTHER" id="PTHR30047">
    <property type="entry name" value="HIGH-AFFINITY CHOLINE TRANSPORT PROTEIN-RELATED"/>
    <property type="match status" value="1"/>
</dbReference>
<dbReference type="GO" id="GO:0022857">
    <property type="term" value="F:transmembrane transporter activity"/>
    <property type="evidence" value="ECO:0007669"/>
    <property type="project" value="InterPro"/>
</dbReference>
<keyword evidence="6 8" id="KW-1133">Transmembrane helix</keyword>
<feature type="transmembrane region" description="Helical" evidence="8">
    <location>
        <begin position="47"/>
        <end position="66"/>
    </location>
</feature>
<dbReference type="EMBL" id="OBQF01000005">
    <property type="protein sequence ID" value="SOC43426.1"/>
    <property type="molecule type" value="Genomic_DNA"/>
</dbReference>
<feature type="transmembrane region" description="Helical" evidence="8">
    <location>
        <begin position="141"/>
        <end position="159"/>
    </location>
</feature>
<evidence type="ECO:0000256" key="7">
    <source>
        <dbReference type="ARBA" id="ARBA00023136"/>
    </source>
</evidence>
<evidence type="ECO:0000256" key="4">
    <source>
        <dbReference type="ARBA" id="ARBA00022475"/>
    </source>
</evidence>
<reference evidence="10" key="1">
    <citation type="submission" date="2017-08" db="EMBL/GenBank/DDBJ databases">
        <authorList>
            <person name="Varghese N."/>
            <person name="Submissions S."/>
        </authorList>
    </citation>
    <scope>NUCLEOTIDE SEQUENCE [LARGE SCALE GENOMIC DNA]</scope>
    <source>
        <strain evidence="10">DSM 23173</strain>
    </source>
</reference>
<dbReference type="OrthoDB" id="9775735at2"/>
<feature type="transmembrane region" description="Helical" evidence="8">
    <location>
        <begin position="346"/>
        <end position="369"/>
    </location>
</feature>
<name>A0A285URX9_9STAP</name>
<keyword evidence="10" id="KW-1185">Reference proteome</keyword>
<evidence type="ECO:0000256" key="5">
    <source>
        <dbReference type="ARBA" id="ARBA00022692"/>
    </source>
</evidence>
<dbReference type="InterPro" id="IPR018093">
    <property type="entry name" value="BCCT_CS"/>
</dbReference>
<evidence type="ECO:0000256" key="6">
    <source>
        <dbReference type="ARBA" id="ARBA00022989"/>
    </source>
</evidence>
<evidence type="ECO:0000256" key="1">
    <source>
        <dbReference type="ARBA" id="ARBA00004651"/>
    </source>
</evidence>
<evidence type="ECO:0000313" key="9">
    <source>
        <dbReference type="EMBL" id="SOC43426.1"/>
    </source>
</evidence>
<proteinExistence type="inferred from homology"/>
<feature type="transmembrane region" description="Helical" evidence="8">
    <location>
        <begin position="399"/>
        <end position="425"/>
    </location>
</feature>
<sequence length="510" mass="56699">MKLKSVSSVFWVALAICVIFVAFGAFMPVQTEQVTGNITTFISTYFSWYYLLLIMIILVICVYLLFSRYSSIKLGKEDEDPEFSLPSWFAMLFSAGMGIGLVFWTTAEPISHAFNSAPLSQPGSDQAIEEALQYSFFHWGIHAWAVYAIVALTFAYFNFHKGYPGLVSATLTPLIGEERAQGIFGKMIDVLAVIATVTGVAATLGFGAMQINEGLGYLFNIPSNFPIQFAIIAASTVLFTWSAWAGINKGIKRLSNLNMSLAGIILLALFIIGPTLYILNMFTHSVGNYIANFFEMGLRLPMNDESQMAWITDWTIFYWAWWISWAPFVGIFIARVSRGRTIKEFIIGVLAVPSLVMFIFFTVFGASAINLEANGIAQISEYATETATFAMLEQYPFGYLMSLFTVMIVVIFFVTSADSATFVLGMLSTKGNIHPAGFVKVSWGVILSAFAVIMIYTGGVQSIQNMLIVAALPFSVVIILMTWSLFISLNEERPRYKNQGNRRLFVKKQD</sequence>
<feature type="transmembrane region" description="Helical" evidence="8">
    <location>
        <begin position="259"/>
        <end position="279"/>
    </location>
</feature>
<feature type="transmembrane region" description="Helical" evidence="8">
    <location>
        <begin position="437"/>
        <end position="456"/>
    </location>
</feature>
<keyword evidence="4" id="KW-1003">Cell membrane</keyword>
<evidence type="ECO:0000256" key="2">
    <source>
        <dbReference type="ARBA" id="ARBA00005658"/>
    </source>
</evidence>
<comment type="similarity">
    <text evidence="2">Belongs to the BCCT transporter (TC 2.A.15) family.</text>
</comment>
<keyword evidence="3" id="KW-0813">Transport</keyword>
<evidence type="ECO:0000256" key="3">
    <source>
        <dbReference type="ARBA" id="ARBA00022448"/>
    </source>
</evidence>
<dbReference type="Proteomes" id="UP000219412">
    <property type="component" value="Unassembled WGS sequence"/>
</dbReference>
<feature type="transmembrane region" description="Helical" evidence="8">
    <location>
        <begin position="188"/>
        <end position="207"/>
    </location>
</feature>
<dbReference type="Pfam" id="PF02028">
    <property type="entry name" value="BCCT"/>
    <property type="match status" value="1"/>
</dbReference>
<evidence type="ECO:0000313" key="10">
    <source>
        <dbReference type="Proteomes" id="UP000219412"/>
    </source>
</evidence>
<keyword evidence="5 8" id="KW-0812">Transmembrane</keyword>
<dbReference type="InterPro" id="IPR000060">
    <property type="entry name" value="BCCT_transptr"/>
</dbReference>
<dbReference type="NCBIfam" id="TIGR00842">
    <property type="entry name" value="bcct"/>
    <property type="match status" value="1"/>
</dbReference>
<gene>
    <name evidence="9" type="ORF">SAMN05878391_1976</name>
</gene>
<dbReference type="PROSITE" id="PS01303">
    <property type="entry name" value="BCCT"/>
    <property type="match status" value="1"/>
</dbReference>
<feature type="transmembrane region" description="Helical" evidence="8">
    <location>
        <begin position="316"/>
        <end position="334"/>
    </location>
</feature>
<dbReference type="AlphaFoldDB" id="A0A285URX9"/>
<protein>
    <submittedName>
        <fullName evidence="9">Glycine betaine transporter</fullName>
    </submittedName>
</protein>
<evidence type="ECO:0000256" key="8">
    <source>
        <dbReference type="SAM" id="Phobius"/>
    </source>
</evidence>
<dbReference type="GO" id="GO:0005886">
    <property type="term" value="C:plasma membrane"/>
    <property type="evidence" value="ECO:0007669"/>
    <property type="project" value="UniProtKB-SubCell"/>
</dbReference>
<comment type="subcellular location">
    <subcellularLocation>
        <location evidence="1">Cell membrane</location>
        <topology evidence="1">Multi-pass membrane protein</topology>
    </subcellularLocation>
</comment>